<dbReference type="PROSITE" id="PS00616">
    <property type="entry name" value="HIS_ACID_PHOSPHAT_1"/>
    <property type="match status" value="1"/>
</dbReference>
<evidence type="ECO:0000256" key="2">
    <source>
        <dbReference type="ARBA" id="ARBA00012632"/>
    </source>
</evidence>
<name>A0AAN6DP28_9EURO</name>
<evidence type="ECO:0000313" key="5">
    <source>
        <dbReference type="EMBL" id="KAI1609571.1"/>
    </source>
</evidence>
<gene>
    <name evidence="5" type="ORF">EDD36DRAFT_75215</name>
</gene>
<accession>A0AAN6DP28</accession>
<comment type="similarity">
    <text evidence="1">Belongs to the histidine acid phosphatase family.</text>
</comment>
<organism evidence="5 6">
    <name type="scientific">Exophiala viscosa</name>
    <dbReference type="NCBI Taxonomy" id="2486360"/>
    <lineage>
        <taxon>Eukaryota</taxon>
        <taxon>Fungi</taxon>
        <taxon>Dikarya</taxon>
        <taxon>Ascomycota</taxon>
        <taxon>Pezizomycotina</taxon>
        <taxon>Eurotiomycetes</taxon>
        <taxon>Chaetothyriomycetidae</taxon>
        <taxon>Chaetothyriales</taxon>
        <taxon>Herpotrichiellaceae</taxon>
        <taxon>Exophiala</taxon>
    </lineage>
</organism>
<protein>
    <recommendedName>
        <fullName evidence="2">3-phytase</fullName>
        <ecNumber evidence="2">3.1.3.8</ecNumber>
    </recommendedName>
</protein>
<dbReference type="EMBL" id="MU404360">
    <property type="protein sequence ID" value="KAI1609571.1"/>
    <property type="molecule type" value="Genomic_DNA"/>
</dbReference>
<dbReference type="InterPro" id="IPR029033">
    <property type="entry name" value="His_PPase_superfam"/>
</dbReference>
<proteinExistence type="inferred from homology"/>
<dbReference type="InterPro" id="IPR000560">
    <property type="entry name" value="His_Pase_clade-2"/>
</dbReference>
<feature type="compositionally biased region" description="Polar residues" evidence="4">
    <location>
        <begin position="405"/>
        <end position="414"/>
    </location>
</feature>
<dbReference type="InterPro" id="IPR050645">
    <property type="entry name" value="Histidine_acid_phosphatase"/>
</dbReference>
<evidence type="ECO:0000256" key="3">
    <source>
        <dbReference type="ARBA" id="ARBA00022801"/>
    </source>
</evidence>
<sequence length="568" mass="63020">MTSIVPAPPYTQDELKKLYPQGLELRLVQVLLRHGERAPVSARFQNAGLPAYWPYCNAAQRLRSVVMTTNDVSKWDNLQWRRRLETFGEDDGPIIAAGPAGEVDGICQLGELTDKGRDTTYELGRRLRHLYVDQLKFMPKLVANADLIYLRATPLPRALESVQQAFWGMYPLTARTAAFPTPTIVTRTPADETLFPNDGNCRRFAQLSRAFAQRTAERWNDTDEMKYLTKLIGKWMPETSKNVAVDSHPRLSGIMDTINSTLAHGPETRLPKEFYDEKGRAIIDRIGVEEWFSGYNENREYRMLGIGGLMGDVVERMTSKIEGAGLSINEIGGENGRLGKGRGGEMGIRFAMSGCHDTTLAGVMTSLGAFHGEKWPPYTSHVAFELFRKKSGDEKAGPADADFLTPTTPASTEPNAHKDATAKPGFFASFLGLRSPQPEPLSTPGLSPHSSIEPSTPPKDLIARSAWSTLSESQKERVDGYYVRVRFNDKLMKIPACAKPGNNYEGDETMCTFEAFKRVVDGYTPKNWKVQCGQNLDGPVAGLVSPAQWAGQIEEEKSNKATNPPVRL</sequence>
<reference evidence="5" key="1">
    <citation type="journal article" date="2022" name="bioRxiv">
        <title>Deciphering the potential niche of two novel black yeast fungi from a biological soil crust based on their genomes, phenotypes, and melanin regulation.</title>
        <authorList>
            <consortium name="DOE Joint Genome Institute"/>
            <person name="Carr E.C."/>
            <person name="Barton Q."/>
            <person name="Grambo S."/>
            <person name="Sullivan M."/>
            <person name="Renfro C.M."/>
            <person name="Kuo A."/>
            <person name="Pangilinan J."/>
            <person name="Lipzen A."/>
            <person name="Keymanesh K."/>
            <person name="Savage E."/>
            <person name="Barry K."/>
            <person name="Grigoriev I.V."/>
            <person name="Riekhof W.R."/>
            <person name="Harris S.S."/>
        </authorList>
    </citation>
    <scope>NUCLEOTIDE SEQUENCE</scope>
    <source>
        <strain evidence="5">JF 03-4F</strain>
    </source>
</reference>
<evidence type="ECO:0000256" key="4">
    <source>
        <dbReference type="SAM" id="MobiDB-lite"/>
    </source>
</evidence>
<feature type="compositionally biased region" description="Polar residues" evidence="4">
    <location>
        <begin position="444"/>
        <end position="454"/>
    </location>
</feature>
<dbReference type="Gene3D" id="3.40.50.1240">
    <property type="entry name" value="Phosphoglycerate mutase-like"/>
    <property type="match status" value="1"/>
</dbReference>
<feature type="region of interest" description="Disordered" evidence="4">
    <location>
        <begin position="395"/>
        <end position="420"/>
    </location>
</feature>
<dbReference type="PANTHER" id="PTHR11567">
    <property type="entry name" value="ACID PHOSPHATASE-RELATED"/>
    <property type="match status" value="1"/>
</dbReference>
<feature type="region of interest" description="Disordered" evidence="4">
    <location>
        <begin position="437"/>
        <end position="459"/>
    </location>
</feature>
<dbReference type="PANTHER" id="PTHR11567:SF110">
    <property type="entry name" value="2-PHOSPHOXYLOSE PHOSPHATASE 1"/>
    <property type="match status" value="1"/>
</dbReference>
<dbReference type="AlphaFoldDB" id="A0AAN6DP28"/>
<dbReference type="CDD" id="cd07061">
    <property type="entry name" value="HP_HAP_like"/>
    <property type="match status" value="1"/>
</dbReference>
<dbReference type="EC" id="3.1.3.8" evidence="2"/>
<keyword evidence="6" id="KW-1185">Reference proteome</keyword>
<dbReference type="Pfam" id="PF00328">
    <property type="entry name" value="His_Phos_2"/>
    <property type="match status" value="1"/>
</dbReference>
<dbReference type="InterPro" id="IPR033379">
    <property type="entry name" value="Acid_Pase_AS"/>
</dbReference>
<evidence type="ECO:0000313" key="6">
    <source>
        <dbReference type="Proteomes" id="UP001203852"/>
    </source>
</evidence>
<comment type="caution">
    <text evidence="5">The sequence shown here is derived from an EMBL/GenBank/DDBJ whole genome shotgun (WGS) entry which is preliminary data.</text>
</comment>
<dbReference type="GO" id="GO:0016158">
    <property type="term" value="F:inositol hexakisphosphate 3-phosphatase activity"/>
    <property type="evidence" value="ECO:0007669"/>
    <property type="project" value="UniProtKB-EC"/>
</dbReference>
<dbReference type="SUPFAM" id="SSF53254">
    <property type="entry name" value="Phosphoglycerate mutase-like"/>
    <property type="match status" value="1"/>
</dbReference>
<dbReference type="Proteomes" id="UP001203852">
    <property type="component" value="Unassembled WGS sequence"/>
</dbReference>
<evidence type="ECO:0000256" key="1">
    <source>
        <dbReference type="ARBA" id="ARBA00005375"/>
    </source>
</evidence>
<keyword evidence="3" id="KW-0378">Hydrolase</keyword>